<dbReference type="InterPro" id="IPR022907">
    <property type="entry name" value="VapC_family"/>
</dbReference>
<keyword evidence="2" id="KW-0540">Nuclease</keyword>
<keyword evidence="3" id="KW-0479">Metal-binding</keyword>
<dbReference type="AlphaFoldDB" id="A0A6J6J9K3"/>
<evidence type="ECO:0000259" key="5">
    <source>
        <dbReference type="Pfam" id="PF01850"/>
    </source>
</evidence>
<sequence length="136" mass="15059">MIILDTSVLYAYAVRTDPRNTVAAAFVDQNEGAFIISPYVVAEIDYLIATRFGVRDERAVLQGIASGNFELPVLAAPDLIDCAGLIEQYSDHKIGVADASLVVLAHRYQTRKIATFDHRHFSILKTFEGESFELLP</sequence>
<evidence type="ECO:0000256" key="2">
    <source>
        <dbReference type="ARBA" id="ARBA00022722"/>
    </source>
</evidence>
<keyword evidence="4" id="KW-0378">Hydrolase</keyword>
<proteinExistence type="inferred from homology"/>
<reference evidence="6" key="1">
    <citation type="submission" date="2020-05" db="EMBL/GenBank/DDBJ databases">
        <authorList>
            <person name="Chiriac C."/>
            <person name="Salcher M."/>
            <person name="Ghai R."/>
            <person name="Kavagutti S V."/>
        </authorList>
    </citation>
    <scope>NUCLEOTIDE SEQUENCE</scope>
</reference>
<dbReference type="InterPro" id="IPR002716">
    <property type="entry name" value="PIN_dom"/>
</dbReference>
<organism evidence="6">
    <name type="scientific">freshwater metagenome</name>
    <dbReference type="NCBI Taxonomy" id="449393"/>
    <lineage>
        <taxon>unclassified sequences</taxon>
        <taxon>metagenomes</taxon>
        <taxon>ecological metagenomes</taxon>
    </lineage>
</organism>
<dbReference type="Pfam" id="PF01850">
    <property type="entry name" value="PIN"/>
    <property type="match status" value="1"/>
</dbReference>
<dbReference type="EMBL" id="CAEZVB010000147">
    <property type="protein sequence ID" value="CAB4633827.1"/>
    <property type="molecule type" value="Genomic_DNA"/>
</dbReference>
<evidence type="ECO:0000256" key="1">
    <source>
        <dbReference type="ARBA" id="ARBA00022649"/>
    </source>
</evidence>
<evidence type="ECO:0000256" key="4">
    <source>
        <dbReference type="ARBA" id="ARBA00022801"/>
    </source>
</evidence>
<dbReference type="Gene3D" id="3.40.50.1010">
    <property type="entry name" value="5'-nuclease"/>
    <property type="match status" value="1"/>
</dbReference>
<dbReference type="GO" id="GO:0004540">
    <property type="term" value="F:RNA nuclease activity"/>
    <property type="evidence" value="ECO:0007669"/>
    <property type="project" value="InterPro"/>
</dbReference>
<evidence type="ECO:0000313" key="6">
    <source>
        <dbReference type="EMBL" id="CAB4633827.1"/>
    </source>
</evidence>
<feature type="domain" description="PIN" evidence="5">
    <location>
        <begin position="2"/>
        <end position="121"/>
    </location>
</feature>
<dbReference type="GO" id="GO:0046872">
    <property type="term" value="F:metal ion binding"/>
    <property type="evidence" value="ECO:0007669"/>
    <property type="project" value="UniProtKB-KW"/>
</dbReference>
<gene>
    <name evidence="6" type="ORF">UFOPK1908_01634</name>
    <name evidence="7" type="ORF">UFOPK3576_01744</name>
</gene>
<dbReference type="EMBL" id="CAFBMO010000140">
    <property type="protein sequence ID" value="CAB4922491.1"/>
    <property type="molecule type" value="Genomic_DNA"/>
</dbReference>
<evidence type="ECO:0000256" key="3">
    <source>
        <dbReference type="ARBA" id="ARBA00022723"/>
    </source>
</evidence>
<dbReference type="GO" id="GO:0016787">
    <property type="term" value="F:hydrolase activity"/>
    <property type="evidence" value="ECO:0007669"/>
    <property type="project" value="UniProtKB-KW"/>
</dbReference>
<dbReference type="InterPro" id="IPR029060">
    <property type="entry name" value="PIN-like_dom_sf"/>
</dbReference>
<name>A0A6J6J9K3_9ZZZZ</name>
<accession>A0A6J6J9K3</accession>
<dbReference type="HAMAP" id="MF_00265">
    <property type="entry name" value="VapC_Nob1"/>
    <property type="match status" value="1"/>
</dbReference>
<keyword evidence="1" id="KW-1277">Toxin-antitoxin system</keyword>
<protein>
    <submittedName>
        <fullName evidence="6">Unannotated protein</fullName>
    </submittedName>
</protein>
<dbReference type="SUPFAM" id="SSF88723">
    <property type="entry name" value="PIN domain-like"/>
    <property type="match status" value="1"/>
</dbReference>
<evidence type="ECO:0000313" key="7">
    <source>
        <dbReference type="EMBL" id="CAB4922491.1"/>
    </source>
</evidence>